<accession>A0ABX7BN75</accession>
<keyword evidence="1" id="KW-1133">Transmembrane helix</keyword>
<feature type="transmembrane region" description="Helical" evidence="1">
    <location>
        <begin position="56"/>
        <end position="84"/>
    </location>
</feature>
<keyword evidence="3" id="KW-1185">Reference proteome</keyword>
<organism evidence="2 3">
    <name type="scientific">Brevundimonas vitisensis</name>
    <dbReference type="NCBI Taxonomy" id="2800818"/>
    <lineage>
        <taxon>Bacteria</taxon>
        <taxon>Pseudomonadati</taxon>
        <taxon>Pseudomonadota</taxon>
        <taxon>Alphaproteobacteria</taxon>
        <taxon>Caulobacterales</taxon>
        <taxon>Caulobacteraceae</taxon>
        <taxon>Brevundimonas</taxon>
    </lineage>
</organism>
<feature type="transmembrane region" description="Helical" evidence="1">
    <location>
        <begin position="12"/>
        <end position="36"/>
    </location>
</feature>
<evidence type="ECO:0000313" key="2">
    <source>
        <dbReference type="EMBL" id="QQQ18692.1"/>
    </source>
</evidence>
<dbReference type="RefSeq" id="WP_201103049.1">
    <property type="nucleotide sequence ID" value="NZ_CP067977.1"/>
</dbReference>
<protein>
    <submittedName>
        <fullName evidence="2">Uncharacterized protein</fullName>
    </submittedName>
</protein>
<name>A0ABX7BN75_9CAUL</name>
<gene>
    <name evidence="2" type="ORF">JIP62_00615</name>
</gene>
<proteinExistence type="predicted"/>
<evidence type="ECO:0000256" key="1">
    <source>
        <dbReference type="SAM" id="Phobius"/>
    </source>
</evidence>
<keyword evidence="1" id="KW-0812">Transmembrane</keyword>
<reference evidence="2 3" key="1">
    <citation type="submission" date="2021-01" db="EMBL/GenBank/DDBJ databases">
        <title>Brevundimonas vitis sp. nov., an bacterium isolated from grape (Vitis vinifera).</title>
        <authorList>
            <person name="Jiang L."/>
            <person name="Lee J."/>
        </authorList>
    </citation>
    <scope>NUCLEOTIDE SEQUENCE [LARGE SCALE GENOMIC DNA]</scope>
    <source>
        <strain evidence="2 3">GRTSA-9</strain>
    </source>
</reference>
<dbReference type="Proteomes" id="UP000595448">
    <property type="component" value="Chromosome"/>
</dbReference>
<dbReference type="EMBL" id="CP067977">
    <property type="protein sequence ID" value="QQQ18692.1"/>
    <property type="molecule type" value="Genomic_DNA"/>
</dbReference>
<keyword evidence="1" id="KW-0472">Membrane</keyword>
<sequence length="91" mass="9460">MHILRTASFGQLFIVTFAVSASFQVAFTLLGLVMAVLSPGVFNMNGVPATSAAGAIGVLIFLLVFGLAINAAISSLGALLVLAWRRLLPRS</sequence>
<evidence type="ECO:0000313" key="3">
    <source>
        <dbReference type="Proteomes" id="UP000595448"/>
    </source>
</evidence>